<dbReference type="Pfam" id="PF04695">
    <property type="entry name" value="Pex14_N"/>
    <property type="match status" value="1"/>
</dbReference>
<dbReference type="InterPro" id="IPR025655">
    <property type="entry name" value="PEX14"/>
</dbReference>
<comment type="subcellular location">
    <subcellularLocation>
        <location evidence="6 7">Peroxisome membrane</location>
    </subcellularLocation>
</comment>
<feature type="compositionally biased region" description="Polar residues" evidence="8">
    <location>
        <begin position="229"/>
        <end position="254"/>
    </location>
</feature>
<dbReference type="InterPro" id="IPR006785">
    <property type="entry name" value="Pex14_N"/>
</dbReference>
<dbReference type="GO" id="GO:0005102">
    <property type="term" value="F:signaling receptor binding"/>
    <property type="evidence" value="ECO:0007669"/>
    <property type="project" value="TreeGrafter"/>
</dbReference>
<proteinExistence type="inferred from homology"/>
<keyword evidence="7" id="KW-0653">Protein transport</keyword>
<evidence type="ECO:0000256" key="2">
    <source>
        <dbReference type="ARBA" id="ARBA00023010"/>
    </source>
</evidence>
<name>A0A168B7C0_9HYPO</name>
<keyword evidence="11" id="KW-1185">Reference proteome</keyword>
<feature type="region of interest" description="Disordered" evidence="8">
    <location>
        <begin position="87"/>
        <end position="113"/>
    </location>
</feature>
<evidence type="ECO:0000256" key="8">
    <source>
        <dbReference type="SAM" id="MobiDB-lite"/>
    </source>
</evidence>
<evidence type="ECO:0000313" key="10">
    <source>
        <dbReference type="EMBL" id="KZZ94901.1"/>
    </source>
</evidence>
<dbReference type="Proteomes" id="UP000078544">
    <property type="component" value="Unassembled WGS sequence"/>
</dbReference>
<dbReference type="PANTHER" id="PTHR23058:SF5">
    <property type="entry name" value="PEROXISOMAL MEMBRANE PROTEIN PEX14"/>
    <property type="match status" value="1"/>
</dbReference>
<dbReference type="InterPro" id="IPR036388">
    <property type="entry name" value="WH-like_DNA-bd_sf"/>
</dbReference>
<comment type="caution">
    <text evidence="10">The sequence shown here is derived from an EMBL/GenBank/DDBJ whole genome shotgun (WGS) entry which is preliminary data.</text>
</comment>
<feature type="compositionally biased region" description="Polar residues" evidence="8">
    <location>
        <begin position="1"/>
        <end position="10"/>
    </location>
</feature>
<comment type="similarity">
    <text evidence="1 7">Belongs to the peroxin-14 family.</text>
</comment>
<evidence type="ECO:0000256" key="7">
    <source>
        <dbReference type="RuleBase" id="RU367032"/>
    </source>
</evidence>
<keyword evidence="2" id="KW-0811">Translocation</keyword>
<evidence type="ECO:0000256" key="1">
    <source>
        <dbReference type="ARBA" id="ARBA00005443"/>
    </source>
</evidence>
<gene>
    <name evidence="10" type="ORF">AAL_05012</name>
</gene>
<protein>
    <recommendedName>
        <fullName evidence="4 7">Peroxisomal membrane protein PEX14</fullName>
    </recommendedName>
    <alternativeName>
        <fullName evidence="5 7">Peroxin-14</fullName>
    </alternativeName>
</protein>
<reference evidence="10 11" key="1">
    <citation type="journal article" date="2016" name="Genome Biol. Evol.">
        <title>Divergent and convergent evolution of fungal pathogenicity.</title>
        <authorList>
            <person name="Shang Y."/>
            <person name="Xiao G."/>
            <person name="Zheng P."/>
            <person name="Cen K."/>
            <person name="Zhan S."/>
            <person name="Wang C."/>
        </authorList>
    </citation>
    <scope>NUCLEOTIDE SEQUENCE [LARGE SCALE GENOMIC DNA]</scope>
    <source>
        <strain evidence="10 11">RCEF 2490</strain>
    </source>
</reference>
<organism evidence="10 11">
    <name type="scientific">Moelleriella libera RCEF 2490</name>
    <dbReference type="NCBI Taxonomy" id="1081109"/>
    <lineage>
        <taxon>Eukaryota</taxon>
        <taxon>Fungi</taxon>
        <taxon>Dikarya</taxon>
        <taxon>Ascomycota</taxon>
        <taxon>Pezizomycotina</taxon>
        <taxon>Sordariomycetes</taxon>
        <taxon>Hypocreomycetidae</taxon>
        <taxon>Hypocreales</taxon>
        <taxon>Clavicipitaceae</taxon>
        <taxon>Moelleriella</taxon>
    </lineage>
</organism>
<dbReference type="OrthoDB" id="441517at2759"/>
<dbReference type="GO" id="GO:0016560">
    <property type="term" value="P:protein import into peroxisome matrix, docking"/>
    <property type="evidence" value="ECO:0007669"/>
    <property type="project" value="UniProtKB-UniRule"/>
</dbReference>
<comment type="function">
    <text evidence="7">Component of the PEX13-PEX14 docking complex, a translocon channel that specifically mediates the import of peroxisomal cargo proteins bound to PEX5 receptor. The PEX13-PEX14 docking complex forms a large import pore which can be opened to a diameter of about 9 nm. Mechanistically, PEX5 receptor along with cargo proteins associates with the PEX14 subunit of the PEX13-PEX14 docking complex in the cytosol, leading to the insertion of the receptor into the organelle membrane with the concomitant translocation of the cargo into the peroxisome matrix.</text>
</comment>
<keyword evidence="7" id="KW-0472">Membrane</keyword>
<evidence type="ECO:0000256" key="5">
    <source>
        <dbReference type="ARBA" id="ARBA00029691"/>
    </source>
</evidence>
<dbReference type="Gene3D" id="1.10.10.10">
    <property type="entry name" value="Winged helix-like DNA-binding domain superfamily/Winged helix DNA-binding domain"/>
    <property type="match status" value="1"/>
</dbReference>
<dbReference type="PANTHER" id="PTHR23058">
    <property type="entry name" value="PEROXISOMAL MEMBRANE PROTEIN PEX14"/>
    <property type="match status" value="1"/>
</dbReference>
<evidence type="ECO:0000256" key="6">
    <source>
        <dbReference type="ARBA" id="ARBA00046271"/>
    </source>
</evidence>
<evidence type="ECO:0000313" key="11">
    <source>
        <dbReference type="Proteomes" id="UP000078544"/>
    </source>
</evidence>
<accession>A0A168B7C0</accession>
<feature type="domain" description="Peroxisome membrane anchor protein Pex14p N-terminal" evidence="9">
    <location>
        <begin position="46"/>
        <end position="88"/>
    </location>
</feature>
<dbReference type="GO" id="GO:0005778">
    <property type="term" value="C:peroxisomal membrane"/>
    <property type="evidence" value="ECO:0007669"/>
    <property type="project" value="UniProtKB-SubCell"/>
</dbReference>
<dbReference type="AlphaFoldDB" id="A0A168B7C0"/>
<sequence length="345" mass="37860">MDDSNDTTQAAAAVPAWQRRTDAADREKDEEEVEEASKNSKSLVQSEKIRIARRFLEHDDVKSASREKKVAFLRSKGINDEDVEKALGSSASAQDNRETGVDDASPSLLAPAKDRPPVVTYPEFLIKSERPPPLVTKDRLVNTLYAFAGLSTLLYGVSKYVVAPMVDSLTEARAELHDVTGKQLGNLVAQLEKTVSVIPNDASSSSAAREDGEVSDAEDPTEMFHRDVGTQTSFIDSTSPSTRDTEPSSQKQVDTLNALTKSLCVLRDQLRGQGEGFEDIRVLLDVLRDDLDGLTYGGNEPISVHDGYPHSGKNEPEDEIRKVRDNIRRVKGSLLSSRSFPGSMR</sequence>
<feature type="region of interest" description="Disordered" evidence="8">
    <location>
        <begin position="1"/>
        <end position="44"/>
    </location>
</feature>
<dbReference type="EMBL" id="AZGY01000010">
    <property type="protein sequence ID" value="KZZ94901.1"/>
    <property type="molecule type" value="Genomic_DNA"/>
</dbReference>
<dbReference type="GO" id="GO:1990429">
    <property type="term" value="C:peroxisomal importomer complex"/>
    <property type="evidence" value="ECO:0007669"/>
    <property type="project" value="TreeGrafter"/>
</dbReference>
<keyword evidence="7" id="KW-0813">Transport</keyword>
<evidence type="ECO:0000256" key="3">
    <source>
        <dbReference type="ARBA" id="ARBA00023140"/>
    </source>
</evidence>
<keyword evidence="3 7" id="KW-0576">Peroxisome</keyword>
<feature type="region of interest" description="Disordered" evidence="8">
    <location>
        <begin position="199"/>
        <end position="254"/>
    </location>
</feature>
<evidence type="ECO:0000259" key="9">
    <source>
        <dbReference type="Pfam" id="PF04695"/>
    </source>
</evidence>
<evidence type="ECO:0000256" key="4">
    <source>
        <dbReference type="ARBA" id="ARBA00029502"/>
    </source>
</evidence>